<proteinExistence type="inferred from homology"/>
<feature type="transmembrane region" description="Helical" evidence="12">
    <location>
        <begin position="420"/>
        <end position="451"/>
    </location>
</feature>
<evidence type="ECO:0000256" key="1">
    <source>
        <dbReference type="ARBA" id="ARBA00004651"/>
    </source>
</evidence>
<evidence type="ECO:0000256" key="3">
    <source>
        <dbReference type="ARBA" id="ARBA00022475"/>
    </source>
</evidence>
<evidence type="ECO:0000256" key="10">
    <source>
        <dbReference type="ARBA" id="ARBA00023242"/>
    </source>
</evidence>
<feature type="domain" description="Casparian strip membrane protein" evidence="13">
    <location>
        <begin position="507"/>
        <end position="604"/>
    </location>
</feature>
<evidence type="ECO:0000259" key="14">
    <source>
        <dbReference type="Pfam" id="PF12022"/>
    </source>
</evidence>
<evidence type="ECO:0000313" key="15">
    <source>
        <dbReference type="EMBL" id="KAL0003077.1"/>
    </source>
</evidence>
<dbReference type="PANTHER" id="PTHR32194:SF4">
    <property type="entry name" value="PROTEASOME SUBUNIT BETA TYPE-7"/>
    <property type="match status" value="1"/>
</dbReference>
<feature type="region of interest" description="Disordered" evidence="11">
    <location>
        <begin position="18"/>
        <end position="109"/>
    </location>
</feature>
<dbReference type="GO" id="GO:0005886">
    <property type="term" value="C:plasma membrane"/>
    <property type="evidence" value="ECO:0007669"/>
    <property type="project" value="UniProtKB-SubCell"/>
</dbReference>
<evidence type="ECO:0000256" key="11">
    <source>
        <dbReference type="SAM" id="MobiDB-lite"/>
    </source>
</evidence>
<keyword evidence="6" id="KW-0888">Threonine protease</keyword>
<feature type="transmembrane region" description="Helical" evidence="12">
    <location>
        <begin position="553"/>
        <end position="572"/>
    </location>
</feature>
<dbReference type="InterPro" id="IPR001353">
    <property type="entry name" value="Proteasome_sua/b"/>
</dbReference>
<name>A0AAW2CZS6_9ROSI</name>
<sequence>MYLDTSYDMGSMSHNDAGPSHMFAHGDTSRSPSMVRDDTYPPTSSTTSLLPTTRTSPPPTTGTAPTDVRGRDEMRFMPTLGQPTPSLVPTKFVHTKQGKTSQGTSEEKKTEMIFDGQLAWVEPERLQEIAGDLNSALTTTSIVPIQNINSGQRNFRELTLKQSVTLPKSLRSYWREDVLVLFYADRFLKLSLQLLSRYSNWLSSRLAARKKGNTVSSSGCEWAVSAVPEDFIYCGVAGQMSLLMGVISDKYLLLSMCRRNDMLSKKGVQPPSYWKTGTTIVGLVFQDGVILGADTRAIKGPIVCDKNCEKIHYVAPNIYCCGAGTTVDTEAVTVKWHKILTAEYGFGYQGHVLAALVLGGFDVTGPHLHPIYPHGSTDTLPFATMGSGSLAAMAMFSPIIFSLDLFSWPHMLQRDEGIKLVVEAIFTGLLFLASFHRIIVVGKVILNLILIQVSSPLELLPQGHKEYLRNHLLPNPQLEDLFQVQPFDMLDAALSNTVAKFPVDIQVYMLATNVIGFAYTLLQIAFSIFHIIMGNHLINGDGGALLDFYGDKVISYLLATGAAAGFGVTVDLKATFDGFGLVIDKSFYEKAYASASLLLLAFVCTAILSVISSYAVPKKV</sequence>
<dbReference type="InterPro" id="IPR024603">
    <property type="entry name" value="COG_complex_COG2_C"/>
</dbReference>
<dbReference type="EMBL" id="JAZDWU010000005">
    <property type="protein sequence ID" value="KAL0003077.1"/>
    <property type="molecule type" value="Genomic_DNA"/>
</dbReference>
<keyword evidence="7" id="KW-0378">Hydrolase</keyword>
<dbReference type="Gene3D" id="3.60.20.10">
    <property type="entry name" value="Glutamine Phosphoribosylpyrophosphate, subunit 1, domain 1"/>
    <property type="match status" value="2"/>
</dbReference>
<accession>A0AAW2CZS6</accession>
<comment type="subcellular location">
    <subcellularLocation>
        <location evidence="1">Cell membrane</location>
        <topology evidence="1">Multi-pass membrane protein</topology>
    </subcellularLocation>
</comment>
<dbReference type="PANTHER" id="PTHR32194">
    <property type="entry name" value="METALLOPROTEASE TLDD"/>
    <property type="match status" value="1"/>
</dbReference>
<dbReference type="Pfam" id="PF00227">
    <property type="entry name" value="Proteasome"/>
    <property type="match status" value="2"/>
</dbReference>
<feature type="transmembrane region" description="Helical" evidence="12">
    <location>
        <begin position="390"/>
        <end position="408"/>
    </location>
</feature>
<evidence type="ECO:0000256" key="12">
    <source>
        <dbReference type="SAM" id="Phobius"/>
    </source>
</evidence>
<evidence type="ECO:0000256" key="8">
    <source>
        <dbReference type="ARBA" id="ARBA00022989"/>
    </source>
</evidence>
<feature type="compositionally biased region" description="Low complexity" evidence="11">
    <location>
        <begin position="40"/>
        <end position="66"/>
    </location>
</feature>
<keyword evidence="10" id="KW-0539">Nucleus</keyword>
<dbReference type="InterPro" id="IPR029055">
    <property type="entry name" value="Ntn_hydrolases_N"/>
</dbReference>
<keyword evidence="16" id="KW-1185">Reference proteome</keyword>
<dbReference type="GO" id="GO:0005737">
    <property type="term" value="C:cytoplasm"/>
    <property type="evidence" value="ECO:0007669"/>
    <property type="project" value="TreeGrafter"/>
</dbReference>
<feature type="transmembrane region" description="Helical" evidence="12">
    <location>
        <begin position="507"/>
        <end position="532"/>
    </location>
</feature>
<dbReference type="Pfam" id="PF04535">
    <property type="entry name" value="CASP_dom"/>
    <property type="match status" value="1"/>
</dbReference>
<dbReference type="InterPro" id="IPR023333">
    <property type="entry name" value="Proteasome_suB-type"/>
</dbReference>
<keyword evidence="4" id="KW-0645">Protease</keyword>
<keyword evidence="3" id="KW-1003">Cell membrane</keyword>
<dbReference type="GO" id="GO:0051603">
    <property type="term" value="P:proteolysis involved in protein catabolic process"/>
    <property type="evidence" value="ECO:0007669"/>
    <property type="project" value="InterPro"/>
</dbReference>
<evidence type="ECO:0000313" key="16">
    <source>
        <dbReference type="Proteomes" id="UP001459277"/>
    </source>
</evidence>
<dbReference type="SUPFAM" id="SSF56235">
    <property type="entry name" value="N-terminal nucleophile aminohydrolases (Ntn hydrolases)"/>
    <property type="match status" value="1"/>
</dbReference>
<evidence type="ECO:0000256" key="2">
    <source>
        <dbReference type="ARBA" id="ARBA00007651"/>
    </source>
</evidence>
<evidence type="ECO:0000256" key="5">
    <source>
        <dbReference type="ARBA" id="ARBA00022692"/>
    </source>
</evidence>
<keyword evidence="8 12" id="KW-1133">Transmembrane helix</keyword>
<evidence type="ECO:0000256" key="4">
    <source>
        <dbReference type="ARBA" id="ARBA00022670"/>
    </source>
</evidence>
<evidence type="ECO:0000256" key="7">
    <source>
        <dbReference type="ARBA" id="ARBA00022801"/>
    </source>
</evidence>
<dbReference type="AlphaFoldDB" id="A0AAW2CZS6"/>
<gene>
    <name evidence="15" type="ORF">SO802_016858</name>
</gene>
<dbReference type="GO" id="GO:0005839">
    <property type="term" value="C:proteasome core complex"/>
    <property type="evidence" value="ECO:0007669"/>
    <property type="project" value="InterPro"/>
</dbReference>
<comment type="caution">
    <text evidence="15">The sequence shown here is derived from an EMBL/GenBank/DDBJ whole genome shotgun (WGS) entry which is preliminary data.</text>
</comment>
<organism evidence="15 16">
    <name type="scientific">Lithocarpus litseifolius</name>
    <dbReference type="NCBI Taxonomy" id="425828"/>
    <lineage>
        <taxon>Eukaryota</taxon>
        <taxon>Viridiplantae</taxon>
        <taxon>Streptophyta</taxon>
        <taxon>Embryophyta</taxon>
        <taxon>Tracheophyta</taxon>
        <taxon>Spermatophyta</taxon>
        <taxon>Magnoliopsida</taxon>
        <taxon>eudicotyledons</taxon>
        <taxon>Gunneridae</taxon>
        <taxon>Pentapetalae</taxon>
        <taxon>rosids</taxon>
        <taxon>fabids</taxon>
        <taxon>Fagales</taxon>
        <taxon>Fagaceae</taxon>
        <taxon>Lithocarpus</taxon>
    </lineage>
</organism>
<keyword evidence="9 12" id="KW-0472">Membrane</keyword>
<protein>
    <submittedName>
        <fullName evidence="15">Uncharacterized protein</fullName>
    </submittedName>
</protein>
<evidence type="ECO:0000256" key="9">
    <source>
        <dbReference type="ARBA" id="ARBA00023136"/>
    </source>
</evidence>
<evidence type="ECO:0000256" key="6">
    <source>
        <dbReference type="ARBA" id="ARBA00022698"/>
    </source>
</evidence>
<feature type="transmembrane region" description="Helical" evidence="12">
    <location>
        <begin position="592"/>
        <end position="616"/>
    </location>
</feature>
<dbReference type="GO" id="GO:0004298">
    <property type="term" value="F:threonine-type endopeptidase activity"/>
    <property type="evidence" value="ECO:0007669"/>
    <property type="project" value="UniProtKB-KW"/>
</dbReference>
<dbReference type="Pfam" id="PF12022">
    <property type="entry name" value="COG2_C"/>
    <property type="match status" value="1"/>
</dbReference>
<evidence type="ECO:0000259" key="13">
    <source>
        <dbReference type="Pfam" id="PF04535"/>
    </source>
</evidence>
<reference evidence="15 16" key="1">
    <citation type="submission" date="2024-01" db="EMBL/GenBank/DDBJ databases">
        <title>A telomere-to-telomere, gap-free genome of sweet tea (Lithocarpus litseifolius).</title>
        <authorList>
            <person name="Zhou J."/>
        </authorList>
    </citation>
    <scope>NUCLEOTIDE SEQUENCE [LARGE SCALE GENOMIC DNA]</scope>
    <source>
        <strain evidence="15">Zhou-2022a</strain>
        <tissue evidence="15">Leaf</tissue>
    </source>
</reference>
<feature type="domain" description="COG complex component COG2 C-terminal" evidence="14">
    <location>
        <begin position="125"/>
        <end position="233"/>
    </location>
</feature>
<keyword evidence="5 12" id="KW-0812">Transmembrane</keyword>
<dbReference type="Proteomes" id="UP001459277">
    <property type="component" value="Unassembled WGS sequence"/>
</dbReference>
<comment type="similarity">
    <text evidence="2">Belongs to the Casparian strip membrane proteins (CASP) family.</text>
</comment>
<dbReference type="InterPro" id="IPR006702">
    <property type="entry name" value="CASP_dom"/>
</dbReference>